<comment type="caution">
    <text evidence="2">The sequence shown here is derived from an EMBL/GenBank/DDBJ whole genome shotgun (WGS) entry which is preliminary data.</text>
</comment>
<gene>
    <name evidence="2" type="ORF">SLS60_002903</name>
</gene>
<feature type="region of interest" description="Disordered" evidence="1">
    <location>
        <begin position="1"/>
        <end position="71"/>
    </location>
</feature>
<organism evidence="2 3">
    <name type="scientific">Paraconiothyrium brasiliense</name>
    <dbReference type="NCBI Taxonomy" id="300254"/>
    <lineage>
        <taxon>Eukaryota</taxon>
        <taxon>Fungi</taxon>
        <taxon>Dikarya</taxon>
        <taxon>Ascomycota</taxon>
        <taxon>Pezizomycotina</taxon>
        <taxon>Dothideomycetes</taxon>
        <taxon>Pleosporomycetidae</taxon>
        <taxon>Pleosporales</taxon>
        <taxon>Massarineae</taxon>
        <taxon>Didymosphaeriaceae</taxon>
        <taxon>Paraconiothyrium</taxon>
    </lineage>
</organism>
<dbReference type="Proteomes" id="UP001521785">
    <property type="component" value="Unassembled WGS sequence"/>
</dbReference>
<dbReference type="EMBL" id="JAKJXO020000003">
    <property type="protein sequence ID" value="KAL1607964.1"/>
    <property type="molecule type" value="Genomic_DNA"/>
</dbReference>
<evidence type="ECO:0000313" key="3">
    <source>
        <dbReference type="Proteomes" id="UP001521785"/>
    </source>
</evidence>
<sequence length="311" mass="34831">MSSQRHNAAELRLDDLFEDTDHDHDHEMSTGEGAEVTDDGVSHQSPRNKALSPTPLRGSESPLFEPESEDDPLLDAAMASLSEVDRSSPPPYTTTLDGLKRARAIKNQIQKNLKILGPKTIRARTRTVEEDPDNQAIKTMRTEHHMSWQAIVTHLNNERLKRGEPQTWTSAAVYSRFVRNAPRIAAAQGEIGFTPRDYMYLRKPESHPAAQLPDAVNNPTDHKYGAGGGHKRVRDHEHAAQDLADNLRHPCADTLSEQANILERSDMTGLMMEAVATVEQEFWGTVANALEKKTGKYFDPKVLESRYHSVK</sequence>
<accession>A0ABR3RV40</accession>
<evidence type="ECO:0000256" key="1">
    <source>
        <dbReference type="SAM" id="MobiDB-lite"/>
    </source>
</evidence>
<evidence type="ECO:0000313" key="2">
    <source>
        <dbReference type="EMBL" id="KAL1607964.1"/>
    </source>
</evidence>
<name>A0ABR3RV40_9PLEO</name>
<keyword evidence="3" id="KW-1185">Reference proteome</keyword>
<feature type="compositionally biased region" description="Basic and acidic residues" evidence="1">
    <location>
        <begin position="7"/>
        <end position="29"/>
    </location>
</feature>
<proteinExistence type="predicted"/>
<protein>
    <submittedName>
        <fullName evidence="2">Uncharacterized protein</fullName>
    </submittedName>
</protein>
<reference evidence="2 3" key="1">
    <citation type="submission" date="2024-02" db="EMBL/GenBank/DDBJ databases">
        <title>De novo assembly and annotation of 12 fungi associated with fruit tree decline syndrome in Ontario, Canada.</title>
        <authorList>
            <person name="Sulman M."/>
            <person name="Ellouze W."/>
            <person name="Ilyukhin E."/>
        </authorList>
    </citation>
    <scope>NUCLEOTIDE SEQUENCE [LARGE SCALE GENOMIC DNA]</scope>
    <source>
        <strain evidence="2 3">M42-189</strain>
    </source>
</reference>